<keyword evidence="4" id="KW-1185">Reference proteome</keyword>
<dbReference type="EMBL" id="JAGGMR010000001">
    <property type="protein sequence ID" value="MBP2189523.1"/>
    <property type="molecule type" value="Genomic_DNA"/>
</dbReference>
<evidence type="ECO:0000259" key="2">
    <source>
        <dbReference type="Pfam" id="PF09990"/>
    </source>
</evidence>
<evidence type="ECO:0000256" key="1">
    <source>
        <dbReference type="SAM" id="Phobius"/>
    </source>
</evidence>
<organism evidence="3 4">
    <name type="scientific">Nocardia goodfellowii</name>
    <dbReference type="NCBI Taxonomy" id="882446"/>
    <lineage>
        <taxon>Bacteria</taxon>
        <taxon>Bacillati</taxon>
        <taxon>Actinomycetota</taxon>
        <taxon>Actinomycetes</taxon>
        <taxon>Mycobacteriales</taxon>
        <taxon>Nocardiaceae</taxon>
        <taxon>Nocardia</taxon>
    </lineage>
</organism>
<keyword evidence="1" id="KW-0812">Transmembrane</keyword>
<feature type="transmembrane region" description="Helical" evidence="1">
    <location>
        <begin position="116"/>
        <end position="137"/>
    </location>
</feature>
<evidence type="ECO:0000313" key="3">
    <source>
        <dbReference type="EMBL" id="MBP2189523.1"/>
    </source>
</evidence>
<gene>
    <name evidence="3" type="ORF">BJ987_002424</name>
</gene>
<dbReference type="InterPro" id="IPR019251">
    <property type="entry name" value="DUF2231_TM"/>
</dbReference>
<evidence type="ECO:0000313" key="4">
    <source>
        <dbReference type="Proteomes" id="UP001519325"/>
    </source>
</evidence>
<feature type="transmembrane region" description="Helical" evidence="1">
    <location>
        <begin position="86"/>
        <end position="104"/>
    </location>
</feature>
<feature type="transmembrane region" description="Helical" evidence="1">
    <location>
        <begin position="12"/>
        <end position="34"/>
    </location>
</feature>
<dbReference type="RefSeq" id="WP_209888326.1">
    <property type="nucleotide sequence ID" value="NZ_JAGGMR010000001.1"/>
</dbReference>
<dbReference type="Pfam" id="PF09990">
    <property type="entry name" value="DUF2231"/>
    <property type="match status" value="1"/>
</dbReference>
<feature type="domain" description="DUF2231" evidence="2">
    <location>
        <begin position="6"/>
        <end position="149"/>
    </location>
</feature>
<keyword evidence="1" id="KW-0472">Membrane</keyword>
<accession>A0ABS4QD73</accession>
<reference evidence="3 4" key="1">
    <citation type="submission" date="2021-03" db="EMBL/GenBank/DDBJ databases">
        <title>Sequencing the genomes of 1000 actinobacteria strains.</title>
        <authorList>
            <person name="Klenk H.-P."/>
        </authorList>
    </citation>
    <scope>NUCLEOTIDE SEQUENCE [LARGE SCALE GENOMIC DNA]</scope>
    <source>
        <strain evidence="3 4">DSM 45516</strain>
    </source>
</reference>
<comment type="caution">
    <text evidence="3">The sequence shown here is derived from an EMBL/GenBank/DDBJ whole genome shotgun (WGS) entry which is preliminary data.</text>
</comment>
<dbReference type="Proteomes" id="UP001519325">
    <property type="component" value="Unassembled WGS sequence"/>
</dbReference>
<name>A0ABS4QD73_9NOCA</name>
<keyword evidence="1" id="KW-1133">Transmembrane helix</keyword>
<proteinExistence type="predicted"/>
<feature type="transmembrane region" description="Helical" evidence="1">
    <location>
        <begin position="41"/>
        <end position="66"/>
    </location>
</feature>
<protein>
    <submittedName>
        <fullName evidence="3">Membrane protein</fullName>
    </submittedName>
</protein>
<sequence length="152" mass="16085">MSTIDGLPAHVLLVHVIVVFVPLTALSLVLCAVWPAARRRLIWPAVALAAITAALTPVTIIAGANFATRFGPSEALQKHTDLGGTMNYFAVPLLLAAAALLVVFLREQRGKPLAHLLIWVIAVLTIGASVAATVQVYRVGESGSRAVWGQMM</sequence>